<dbReference type="GO" id="GO:0001217">
    <property type="term" value="F:DNA-binding transcription repressor activity"/>
    <property type="evidence" value="ECO:0007669"/>
    <property type="project" value="TreeGrafter"/>
</dbReference>
<dbReference type="Pfam" id="PF00816">
    <property type="entry name" value="Histone_HNS"/>
    <property type="match status" value="1"/>
</dbReference>
<evidence type="ECO:0000259" key="6">
    <source>
        <dbReference type="SMART" id="SM00528"/>
    </source>
</evidence>
<feature type="region of interest" description="Disordered" evidence="5">
    <location>
        <begin position="59"/>
        <end position="98"/>
    </location>
</feature>
<proteinExistence type="inferred from homology"/>
<dbReference type="InterPro" id="IPR027444">
    <property type="entry name" value="H-NS_C_dom"/>
</dbReference>
<dbReference type="RefSeq" id="WP_096299949.1">
    <property type="nucleotide sequence ID" value="NZ_CP023406.1"/>
</dbReference>
<dbReference type="SUPFAM" id="SSF81273">
    <property type="entry name" value="H-NS histone-like proteins"/>
    <property type="match status" value="1"/>
</dbReference>
<evidence type="ECO:0000313" key="7">
    <source>
        <dbReference type="EMBL" id="ATD68520.1"/>
    </source>
</evidence>
<dbReference type="Gene3D" id="4.10.430.10">
    <property type="entry name" value="Histone-like protein H-NS, C-terminal domain"/>
    <property type="match status" value="1"/>
</dbReference>
<evidence type="ECO:0000256" key="5">
    <source>
        <dbReference type="SAM" id="MobiDB-lite"/>
    </source>
</evidence>
<protein>
    <submittedName>
        <fullName evidence="7">DNA-binding protein</fullName>
    </submittedName>
</protein>
<dbReference type="PANTHER" id="PTHR38097:SF2">
    <property type="entry name" value="DNA-BINDING PROTEIN STPA"/>
    <property type="match status" value="1"/>
</dbReference>
<evidence type="ECO:0000256" key="2">
    <source>
        <dbReference type="ARBA" id="ARBA00010610"/>
    </source>
</evidence>
<comment type="similarity">
    <text evidence="2">Belongs to the histone-like protein H-NS family.</text>
</comment>
<dbReference type="PANTHER" id="PTHR38097">
    <property type="match status" value="1"/>
</dbReference>
<evidence type="ECO:0000313" key="8">
    <source>
        <dbReference type="Proteomes" id="UP000218968"/>
    </source>
</evidence>
<dbReference type="EMBL" id="CP023406">
    <property type="protein sequence ID" value="ATD68520.1"/>
    <property type="molecule type" value="Genomic_DNA"/>
</dbReference>
<evidence type="ECO:0000256" key="4">
    <source>
        <dbReference type="ARBA" id="ARBA00023125"/>
    </source>
</evidence>
<comment type="subcellular location">
    <subcellularLocation>
        <location evidence="1">Cytoplasm</location>
        <location evidence="1">Nucleoid</location>
    </subcellularLocation>
</comment>
<dbReference type="SMART" id="SM00528">
    <property type="entry name" value="HNS"/>
    <property type="match status" value="1"/>
</dbReference>
<dbReference type="GO" id="GO:0032993">
    <property type="term" value="C:protein-DNA complex"/>
    <property type="evidence" value="ECO:0007669"/>
    <property type="project" value="TreeGrafter"/>
</dbReference>
<dbReference type="GO" id="GO:0003680">
    <property type="term" value="F:minor groove of adenine-thymine-rich DNA binding"/>
    <property type="evidence" value="ECO:0007669"/>
    <property type="project" value="TreeGrafter"/>
</dbReference>
<dbReference type="GO" id="GO:0009295">
    <property type="term" value="C:nucleoid"/>
    <property type="evidence" value="ECO:0007669"/>
    <property type="project" value="UniProtKB-SubCell"/>
</dbReference>
<sequence length="123" mass="13388">MAFDLNAFSPQQLDALITQAKQRKTTLKKRKPIAAVRKKLTDLAAAEGYSIAELFGGGAPRSAASAPAARTSATKGRKLGKVPPKYRNPANKAETWTGRGKQPLWLAGQIKKGRKIEEFLIEK</sequence>
<evidence type="ECO:0000256" key="1">
    <source>
        <dbReference type="ARBA" id="ARBA00004453"/>
    </source>
</evidence>
<accession>A0A290XHA7</accession>
<keyword evidence="8" id="KW-1185">Reference proteome</keyword>
<dbReference type="GO" id="GO:0003681">
    <property type="term" value="F:bent DNA binding"/>
    <property type="evidence" value="ECO:0007669"/>
    <property type="project" value="TreeGrafter"/>
</dbReference>
<reference evidence="8" key="1">
    <citation type="submission" date="2017-09" db="EMBL/GenBank/DDBJ databases">
        <title>Luteimonas liuhanmingii sp.nov., isolated from the intestinal contents of Tibetan Plateau Pika in Yushu, Qinghai Province, China.</title>
        <authorList>
            <person name="Gui Z."/>
        </authorList>
    </citation>
    <scope>NUCLEOTIDE SEQUENCE [LARGE SCALE GENOMIC DNA]</scope>
    <source>
        <strain evidence="8">100111</strain>
    </source>
</reference>
<gene>
    <name evidence="7" type="ORF">CNR27_14650</name>
</gene>
<organism evidence="7 8">
    <name type="scientific">Luteimonas chenhongjianii</name>
    <dbReference type="NCBI Taxonomy" id="2006110"/>
    <lineage>
        <taxon>Bacteria</taxon>
        <taxon>Pseudomonadati</taxon>
        <taxon>Pseudomonadota</taxon>
        <taxon>Gammaproteobacteria</taxon>
        <taxon>Lysobacterales</taxon>
        <taxon>Lysobacteraceae</taxon>
        <taxon>Luteimonas</taxon>
    </lineage>
</organism>
<name>A0A290XHA7_9GAMM</name>
<dbReference type="InterPro" id="IPR037150">
    <property type="entry name" value="H-NS_C_dom_sf"/>
</dbReference>
<keyword evidence="3" id="KW-0963">Cytoplasm</keyword>
<dbReference type="KEGG" id="lum:CNR27_14650"/>
<keyword evidence="4 7" id="KW-0238">DNA-binding</keyword>
<dbReference type="GO" id="GO:0005829">
    <property type="term" value="C:cytosol"/>
    <property type="evidence" value="ECO:0007669"/>
    <property type="project" value="TreeGrafter"/>
</dbReference>
<dbReference type="Proteomes" id="UP000218968">
    <property type="component" value="Chromosome"/>
</dbReference>
<dbReference type="OrthoDB" id="5297879at2"/>
<evidence type="ECO:0000256" key="3">
    <source>
        <dbReference type="ARBA" id="ARBA00022490"/>
    </source>
</evidence>
<dbReference type="AlphaFoldDB" id="A0A290XHA7"/>
<feature type="domain" description="DNA-binding protein H-NS-like C-terminal" evidence="6">
    <location>
        <begin position="74"/>
        <end position="121"/>
    </location>
</feature>
<feature type="compositionally biased region" description="Low complexity" evidence="5">
    <location>
        <begin position="60"/>
        <end position="74"/>
    </location>
</feature>
<dbReference type="GO" id="GO:0000976">
    <property type="term" value="F:transcription cis-regulatory region binding"/>
    <property type="evidence" value="ECO:0007669"/>
    <property type="project" value="TreeGrafter"/>
</dbReference>